<dbReference type="EMBL" id="FNJQ01000032">
    <property type="protein sequence ID" value="SDP64843.1"/>
    <property type="molecule type" value="Genomic_DNA"/>
</dbReference>
<dbReference type="OrthoDB" id="396512at2"/>
<accession>A0A1H0UFE6</accession>
<proteinExistence type="predicted"/>
<sequence>MLDISNIRKEQHGEWTRLVVDVAFSGVEVPYAEKTMYFAVKNEHADMLTDEVYDAFLLVPLYLAMYHHTDLHIHGKVSKKLYKNIMWYVRQILCDFSDDLSMVDVKVDGFGTVTGKGDIIGTGISCGVDSLCTIYDHFVKEDDPEYRINSLFLFNCGTHGDFENPASHKLYEARYWQNKRAADEMGLPVYQVQANLHAFTHKIGEQKLGYFAIYSCMFSLQKAISLYYTSSCASYKQILQFHEEMHDFDMAEYAESYLVPLLQTEHTRLIIDGCQYRRSQKILNIADWDVAQKHLNVCVNSTDGTNCCVCSKCMRTLVPLESAGKLEKFAGVFDIAKFKKHAYRAKLKMVGDYHTDFYANDNVDFARSHGMSMPNQLLAKAFVHAGGASVFIKKKMRMILGEAVYEKVKHAVRG</sequence>
<organism evidence="1 2">
    <name type="scientific">Selenomonas ruminantium</name>
    <dbReference type="NCBI Taxonomy" id="971"/>
    <lineage>
        <taxon>Bacteria</taxon>
        <taxon>Bacillati</taxon>
        <taxon>Bacillota</taxon>
        <taxon>Negativicutes</taxon>
        <taxon>Selenomonadales</taxon>
        <taxon>Selenomonadaceae</taxon>
        <taxon>Selenomonas</taxon>
    </lineage>
</organism>
<gene>
    <name evidence="1" type="ORF">SAMN05216366_13211</name>
</gene>
<name>A0A1H0UFE6_SELRU</name>
<dbReference type="AlphaFoldDB" id="A0A1H0UFE6"/>
<dbReference type="RefSeq" id="WP_074573179.1">
    <property type="nucleotide sequence ID" value="NZ_FNJQ01000032.1"/>
</dbReference>
<dbReference type="Proteomes" id="UP000182412">
    <property type="component" value="Unassembled WGS sequence"/>
</dbReference>
<protein>
    <submittedName>
        <fullName evidence="1">Uncharacterized protein</fullName>
    </submittedName>
</protein>
<evidence type="ECO:0000313" key="1">
    <source>
        <dbReference type="EMBL" id="SDP64843.1"/>
    </source>
</evidence>
<reference evidence="1 2" key="1">
    <citation type="submission" date="2016-10" db="EMBL/GenBank/DDBJ databases">
        <authorList>
            <person name="de Groot N.N."/>
        </authorList>
    </citation>
    <scope>NUCLEOTIDE SEQUENCE [LARGE SCALE GENOMIC DNA]</scope>
    <source>
        <strain evidence="1 2">S137</strain>
    </source>
</reference>
<evidence type="ECO:0000313" key="2">
    <source>
        <dbReference type="Proteomes" id="UP000182412"/>
    </source>
</evidence>